<dbReference type="GO" id="GO:0007030">
    <property type="term" value="P:Golgi organization"/>
    <property type="evidence" value="ECO:0007669"/>
    <property type="project" value="UniProtKB-UniRule"/>
</dbReference>
<sequence length="926" mass="107077">METSTQRRTKPRERNSLLKKYYGLKDTTVQPQPTVQDKPFDLDGNTFNSKIREIDGDMKTLVYENYNKFISATDTIRKMKSNVQDMESEMSRLNENISGISKQSKLINQDLGPNRKKIQQLSNVHNSLKRLQFIFELPNRLQHCLTKKRYSQAVKYYSKASKLLDHYKHMAAFKGIERDCHQIMDTVKQDIWIAMTDTNVNLQKIAEETKLLLLLNEDPQKLWKKYIEIQISMLNRKQRENSNPVSVKDLILFYIVPLEDIVKHFENLFLAEEQVSEHDISSVANLNFKEKEEARNDLLNAIHPHIETFFKLAYEFIELPKNISMQDTTLPQVQYLSELKSSLLDHTHALKSVAKIDERMIKLTADWEHDLINGLFDSSLTGLGEHVNKFILSLQEQKDDSTEFDTDGIAGFIQDTQTWLIDYFINSCLLPLKECLDITQSQTLGRIQVGIKTIWQKIADRFENVYQASKLDKSSLQIFMLVGSRLCYDLADNGVFQVYSLFSSQFCKQPSTSDHGTYHTPDLDSKIEPALIPDMNDTIECYLKTGQTLLNKQMMQEGYRLSSRIQEAYLFMNITSVIQVSEIWYLVYNRLKYTERLVEAVYPQSQNTPQRTSVDNSESEYDYGPYSTKNVLQSTHSLTTVSSISEVQPLPSSTRFGSNDMTLNMMNNIDKLFAERVDIYRKVDPTPIGICTGLILILLKSFLEVTREMKMDTVYYQQIQVDIEYIKRIIWPYVGEEKWASTMLQEVLSSAFNNKNEVVLDGIISDEELEINKAVTSRELFIPLLDSFDANPTVVTKRGYNKAFMNACGDTRRNDCEKKKHLLTIMDTYNLHLIGMIDEYGSESNALSYEKKTSTFKNENMKVYPLISEKRESEGKTTQLSETLLYSSVSTGPDNLKQYVMNQTYFELTIKIDLSIKARVRPVEEP</sequence>
<organism evidence="6 7">
    <name type="scientific">Thamnidium elegans</name>
    <dbReference type="NCBI Taxonomy" id="101142"/>
    <lineage>
        <taxon>Eukaryota</taxon>
        <taxon>Fungi</taxon>
        <taxon>Fungi incertae sedis</taxon>
        <taxon>Mucoromycota</taxon>
        <taxon>Mucoromycotina</taxon>
        <taxon>Mucoromycetes</taxon>
        <taxon>Mucorales</taxon>
        <taxon>Mucorineae</taxon>
        <taxon>Mucoraceae</taxon>
        <taxon>Thamnidium</taxon>
    </lineage>
</organism>
<feature type="domain" description="Exocyst complex component EXOC2/Sec5 N-terminal" evidence="5">
    <location>
        <begin position="49"/>
        <end position="360"/>
    </location>
</feature>
<accession>A0A8H7W2C4</accession>
<name>A0A8H7W2C4_9FUNG</name>
<dbReference type="Proteomes" id="UP000613177">
    <property type="component" value="Unassembled WGS sequence"/>
</dbReference>
<evidence type="ECO:0000256" key="1">
    <source>
        <dbReference type="ARBA" id="ARBA00006080"/>
    </source>
</evidence>
<dbReference type="GO" id="GO:0042147">
    <property type="term" value="P:retrograde transport, endosome to Golgi"/>
    <property type="evidence" value="ECO:0007669"/>
    <property type="project" value="UniProtKB-UniRule"/>
</dbReference>
<comment type="function">
    <text evidence="3">Acts as component of the GARP complex that is involved in retrograde transport from early and late endosomes to the trans-Golgi network (TGN).</text>
</comment>
<reference evidence="6" key="1">
    <citation type="submission" date="2021-01" db="EMBL/GenBank/DDBJ databases">
        <title>Metabolic potential, ecology and presence of endohyphal bacteria is reflected in genomic diversity of Mucoromycotina.</title>
        <authorList>
            <person name="Muszewska A."/>
            <person name="Okrasinska A."/>
            <person name="Steczkiewicz K."/>
            <person name="Drgas O."/>
            <person name="Orlowska M."/>
            <person name="Perlinska-Lenart U."/>
            <person name="Aleksandrzak-Piekarczyk T."/>
            <person name="Szatraj K."/>
            <person name="Zielenkiewicz U."/>
            <person name="Pilsyk S."/>
            <person name="Malc E."/>
            <person name="Mieczkowski P."/>
            <person name="Kruszewska J.S."/>
            <person name="Biernat P."/>
            <person name="Pawlowska J."/>
        </authorList>
    </citation>
    <scope>NUCLEOTIDE SEQUENCE</scope>
    <source>
        <strain evidence="6">WA0000018081</strain>
    </source>
</reference>
<evidence type="ECO:0000256" key="3">
    <source>
        <dbReference type="RuleBase" id="RU368010"/>
    </source>
</evidence>
<comment type="caution">
    <text evidence="6">The sequence shown here is derived from an EMBL/GenBank/DDBJ whole genome shotgun (WGS) entry which is preliminary data.</text>
</comment>
<evidence type="ECO:0000259" key="5">
    <source>
        <dbReference type="Pfam" id="PF15469"/>
    </source>
</evidence>
<keyword evidence="3" id="KW-0445">Lipid transport</keyword>
<dbReference type="GO" id="GO:0048193">
    <property type="term" value="P:Golgi vesicle transport"/>
    <property type="evidence" value="ECO:0007669"/>
    <property type="project" value="TreeGrafter"/>
</dbReference>
<dbReference type="GO" id="GO:0005829">
    <property type="term" value="C:cytosol"/>
    <property type="evidence" value="ECO:0007669"/>
    <property type="project" value="GOC"/>
</dbReference>
<comment type="subcellular location">
    <subcellularLocation>
        <location evidence="3">Golgi apparatus</location>
        <location evidence="3">trans-Golgi network</location>
    </subcellularLocation>
</comment>
<dbReference type="InterPro" id="IPR039481">
    <property type="entry name" value="EXOC2/Sec5_N_dom"/>
</dbReference>
<keyword evidence="7" id="KW-1185">Reference proteome</keyword>
<dbReference type="GO" id="GO:0016020">
    <property type="term" value="C:membrane"/>
    <property type="evidence" value="ECO:0007669"/>
    <property type="project" value="TreeGrafter"/>
</dbReference>
<dbReference type="GO" id="GO:0006869">
    <property type="term" value="P:lipid transport"/>
    <property type="evidence" value="ECO:0007669"/>
    <property type="project" value="UniProtKB-UniRule"/>
</dbReference>
<dbReference type="GO" id="GO:1990745">
    <property type="term" value="C:EARP complex"/>
    <property type="evidence" value="ECO:0007669"/>
    <property type="project" value="TreeGrafter"/>
</dbReference>
<dbReference type="PANTHER" id="PTHR15954:SF4">
    <property type="entry name" value="VACUOLAR PROTEIN SORTING-ASSOCIATED PROTEIN 51 HOMOLOG"/>
    <property type="match status" value="1"/>
</dbReference>
<dbReference type="EMBL" id="JAEPRE010000024">
    <property type="protein sequence ID" value="KAG2235959.1"/>
    <property type="molecule type" value="Genomic_DNA"/>
</dbReference>
<dbReference type="GO" id="GO:0000938">
    <property type="term" value="C:GARP complex"/>
    <property type="evidence" value="ECO:0007669"/>
    <property type="project" value="UniProtKB-UniRule"/>
</dbReference>
<feature type="coiled-coil region" evidence="4">
    <location>
        <begin position="76"/>
        <end position="103"/>
    </location>
</feature>
<evidence type="ECO:0000313" key="6">
    <source>
        <dbReference type="EMBL" id="KAG2235959.1"/>
    </source>
</evidence>
<comment type="subunit">
    <text evidence="3">Component of the Golgi-associated retrograde protein (GARP) complex.</text>
</comment>
<dbReference type="GO" id="GO:0032456">
    <property type="term" value="P:endocytic recycling"/>
    <property type="evidence" value="ECO:0007669"/>
    <property type="project" value="TreeGrafter"/>
</dbReference>
<keyword evidence="4" id="KW-0175">Coiled coil</keyword>
<protein>
    <recommendedName>
        <fullName evidence="3">Vacuolar protein sorting-associated protein 51 homolog</fullName>
    </recommendedName>
</protein>
<dbReference type="PANTHER" id="PTHR15954">
    <property type="entry name" value="VACUOLAR PROTEIN SORTING-ASSOCIATED PROTEIN 51 HOMOLOG"/>
    <property type="match status" value="1"/>
</dbReference>
<keyword evidence="3" id="KW-0333">Golgi apparatus</keyword>
<dbReference type="AlphaFoldDB" id="A0A8H7W2C4"/>
<keyword evidence="3" id="KW-0653">Protein transport</keyword>
<comment type="similarity">
    <text evidence="1 3">Belongs to the VPS51 family.</text>
</comment>
<dbReference type="Pfam" id="PF15469">
    <property type="entry name" value="Sec5"/>
    <property type="match status" value="1"/>
</dbReference>
<proteinExistence type="inferred from homology"/>
<dbReference type="GO" id="GO:0015031">
    <property type="term" value="P:protein transport"/>
    <property type="evidence" value="ECO:0007669"/>
    <property type="project" value="UniProtKB-UniRule"/>
</dbReference>
<keyword evidence="2 3" id="KW-0813">Transport</keyword>
<evidence type="ECO:0000256" key="2">
    <source>
        <dbReference type="ARBA" id="ARBA00022448"/>
    </source>
</evidence>
<gene>
    <name evidence="6" type="ORF">INT48_004289</name>
</gene>
<evidence type="ECO:0000256" key="4">
    <source>
        <dbReference type="SAM" id="Coils"/>
    </source>
</evidence>
<dbReference type="InterPro" id="IPR014812">
    <property type="entry name" value="Vps51"/>
</dbReference>
<evidence type="ECO:0000313" key="7">
    <source>
        <dbReference type="Proteomes" id="UP000613177"/>
    </source>
</evidence>